<dbReference type="EMBL" id="JASZZN010000003">
    <property type="protein sequence ID" value="MDM4014745.1"/>
    <property type="molecule type" value="Genomic_DNA"/>
</dbReference>
<evidence type="ECO:0000259" key="2">
    <source>
        <dbReference type="Pfam" id="PF01408"/>
    </source>
</evidence>
<dbReference type="PANTHER" id="PTHR43818:SF11">
    <property type="entry name" value="BCDNA.GH03377"/>
    <property type="match status" value="1"/>
</dbReference>
<dbReference type="Pfam" id="PF01408">
    <property type="entry name" value="GFO_IDH_MocA"/>
    <property type="match status" value="1"/>
</dbReference>
<dbReference type="Gene3D" id="3.30.360.10">
    <property type="entry name" value="Dihydrodipicolinate Reductase, domain 2"/>
    <property type="match status" value="1"/>
</dbReference>
<comment type="caution">
    <text evidence="4">The sequence shown here is derived from an EMBL/GenBank/DDBJ whole genome shotgun (WGS) entry which is preliminary data.</text>
</comment>
<protein>
    <submittedName>
        <fullName evidence="4">Gfo/Idh/MocA family oxidoreductase</fullName>
    </submittedName>
</protein>
<dbReference type="InterPro" id="IPR036291">
    <property type="entry name" value="NAD(P)-bd_dom_sf"/>
</dbReference>
<gene>
    <name evidence="4" type="ORF">QTN89_04830</name>
</gene>
<dbReference type="RefSeq" id="WP_149496695.1">
    <property type="nucleotide sequence ID" value="NZ_CP141221.1"/>
</dbReference>
<dbReference type="Pfam" id="PF22725">
    <property type="entry name" value="GFO_IDH_MocA_C3"/>
    <property type="match status" value="1"/>
</dbReference>
<feature type="domain" description="GFO/IDH/MocA-like oxidoreductase" evidence="3">
    <location>
        <begin position="133"/>
        <end position="254"/>
    </location>
</feature>
<evidence type="ECO:0000313" key="5">
    <source>
        <dbReference type="Proteomes" id="UP001239462"/>
    </source>
</evidence>
<feature type="domain" description="Gfo/Idh/MocA-like oxidoreductase N-terminal" evidence="2">
    <location>
        <begin position="4"/>
        <end position="123"/>
    </location>
</feature>
<accession>A0ABT7PE19</accession>
<dbReference type="Proteomes" id="UP001239462">
    <property type="component" value="Unassembled WGS sequence"/>
</dbReference>
<dbReference type="InterPro" id="IPR050463">
    <property type="entry name" value="Gfo/Idh/MocA_oxidrdct_glycsds"/>
</dbReference>
<sequence>MDKVRFGLVGFGAWGQHHANAIVKAHNAELIGIAAASETTAKEAQSAYPDAFVTTNFRELVSRDDLDVIDVVVPSHLHHEVTTAVLEAGKHCLLEKPMGINLDQCDQMIRCAKQHDRILSVGHELRLSSMWGKAKEMVEAGFIGTPQYCLVELSRNPYRQGSGGWRYDINRVGNWILEEPIHFFDLARWYLAQSGEPESVYATANSRDEGRPELQDNFSAIMHFTGNAYAVVSQTLSAFEHHQTVKITGSRGALWASWSGAMDRTRHPTYKLRAFDGHEVTDVPIEKPTGELFELEDQIVRMAEAIQRDVPLHCTAEDGRWSVAMCLAATESVQTGQPQAIKVAD</sequence>
<proteinExistence type="predicted"/>
<dbReference type="InterPro" id="IPR000683">
    <property type="entry name" value="Gfo/Idh/MocA-like_OxRdtase_N"/>
</dbReference>
<dbReference type="SUPFAM" id="SSF51735">
    <property type="entry name" value="NAD(P)-binding Rossmann-fold domains"/>
    <property type="match status" value="1"/>
</dbReference>
<dbReference type="InterPro" id="IPR055170">
    <property type="entry name" value="GFO_IDH_MocA-like_dom"/>
</dbReference>
<dbReference type="Gene3D" id="3.40.50.720">
    <property type="entry name" value="NAD(P)-binding Rossmann-like Domain"/>
    <property type="match status" value="1"/>
</dbReference>
<evidence type="ECO:0000259" key="3">
    <source>
        <dbReference type="Pfam" id="PF22725"/>
    </source>
</evidence>
<reference evidence="4 5" key="1">
    <citation type="submission" date="2023-06" db="EMBL/GenBank/DDBJ databases">
        <title>Roseiconus lacunae JC819 isolated from Gulf of Mannar region, Tamil Nadu.</title>
        <authorList>
            <person name="Pk S."/>
            <person name="Ch S."/>
            <person name="Ch V.R."/>
        </authorList>
    </citation>
    <scope>NUCLEOTIDE SEQUENCE [LARGE SCALE GENOMIC DNA]</scope>
    <source>
        <strain evidence="4 5">JC819</strain>
    </source>
</reference>
<keyword evidence="1" id="KW-0560">Oxidoreductase</keyword>
<name>A0ABT7PE19_9BACT</name>
<evidence type="ECO:0000313" key="4">
    <source>
        <dbReference type="EMBL" id="MDM4014745.1"/>
    </source>
</evidence>
<dbReference type="PANTHER" id="PTHR43818">
    <property type="entry name" value="BCDNA.GH03377"/>
    <property type="match status" value="1"/>
</dbReference>
<organism evidence="4 5">
    <name type="scientific">Roseiconus lacunae</name>
    <dbReference type="NCBI Taxonomy" id="2605694"/>
    <lineage>
        <taxon>Bacteria</taxon>
        <taxon>Pseudomonadati</taxon>
        <taxon>Planctomycetota</taxon>
        <taxon>Planctomycetia</taxon>
        <taxon>Pirellulales</taxon>
        <taxon>Pirellulaceae</taxon>
        <taxon>Roseiconus</taxon>
    </lineage>
</organism>
<keyword evidence="5" id="KW-1185">Reference proteome</keyword>
<evidence type="ECO:0000256" key="1">
    <source>
        <dbReference type="ARBA" id="ARBA00023002"/>
    </source>
</evidence>
<dbReference type="SUPFAM" id="SSF55347">
    <property type="entry name" value="Glyceraldehyde-3-phosphate dehydrogenase-like, C-terminal domain"/>
    <property type="match status" value="1"/>
</dbReference>